<dbReference type="Pfam" id="PF10503">
    <property type="entry name" value="Esterase_PHB"/>
    <property type="match status" value="1"/>
</dbReference>
<accession>A0ABT0WG78</accession>
<keyword evidence="1" id="KW-0732">Signal</keyword>
<reference evidence="3 4" key="1">
    <citation type="submission" date="2022-06" db="EMBL/GenBank/DDBJ databases">
        <authorList>
            <person name="Jeon C.O."/>
        </authorList>
    </citation>
    <scope>NUCLEOTIDE SEQUENCE [LARGE SCALE GENOMIC DNA]</scope>
    <source>
        <strain evidence="3 4">KCTC 13943</strain>
    </source>
</reference>
<dbReference type="InterPro" id="IPR010126">
    <property type="entry name" value="Esterase_phb"/>
</dbReference>
<proteinExistence type="predicted"/>
<evidence type="ECO:0000313" key="4">
    <source>
        <dbReference type="Proteomes" id="UP001523262"/>
    </source>
</evidence>
<dbReference type="PANTHER" id="PTHR43037">
    <property type="entry name" value="UNNAMED PRODUCT-RELATED"/>
    <property type="match status" value="1"/>
</dbReference>
<dbReference type="Proteomes" id="UP001523262">
    <property type="component" value="Unassembled WGS sequence"/>
</dbReference>
<evidence type="ECO:0000313" key="3">
    <source>
        <dbReference type="EMBL" id="MCM2535304.1"/>
    </source>
</evidence>
<dbReference type="SUPFAM" id="SSF53474">
    <property type="entry name" value="alpha/beta-Hydrolases"/>
    <property type="match status" value="1"/>
</dbReference>
<sequence length="356" mass="39513">MGEFLDFLYEDFRYKLFVPSEYQAEKDTPLMVMLHGCEQNPDDFAAGTNMNGLAEKENFLVLYPDMNHLFNPWNPSGYNPFGCWNWFLDKNQHRGEGHPKLINAIINQVKSTYLIDSSEVYVAGLSAGAALACILGVTYPDVFSGIGVCSGLPYDAANVFFLTDPMAMAAKEGMQKGVSDPYSCGNSAFQEMGKFKKKMPVIVFHGICDTIVHPINGQQVIIQWAQTNFLVEGGTGRADITPLQVKSGFINGKSCTQHVFGDGGGERLMELWMIDQMGHTWSGGSSNGSYTDPSAQMQQKSSGISSPNIISALLKIWTKQLKRTFFMAFLRRFLRKEDKAIHLILLGPGNSLYLFC</sequence>
<evidence type="ECO:0000256" key="1">
    <source>
        <dbReference type="ARBA" id="ARBA00022729"/>
    </source>
</evidence>
<dbReference type="NCBIfam" id="TIGR01840">
    <property type="entry name" value="esterase_phb"/>
    <property type="match status" value="1"/>
</dbReference>
<dbReference type="InterPro" id="IPR050955">
    <property type="entry name" value="Plant_Biomass_Hydrol_Est"/>
</dbReference>
<dbReference type="InterPro" id="IPR029058">
    <property type="entry name" value="AB_hydrolase_fold"/>
</dbReference>
<dbReference type="PANTHER" id="PTHR43037:SF1">
    <property type="entry name" value="BLL1128 PROTEIN"/>
    <property type="match status" value="1"/>
</dbReference>
<comment type="caution">
    <text evidence="3">The sequence shown here is derived from an EMBL/GenBank/DDBJ whole genome shotgun (WGS) entry which is preliminary data.</text>
</comment>
<organism evidence="3 4">
    <name type="scientific">Neobacillus pocheonensis</name>
    <dbReference type="NCBI Taxonomy" id="363869"/>
    <lineage>
        <taxon>Bacteria</taxon>
        <taxon>Bacillati</taxon>
        <taxon>Bacillota</taxon>
        <taxon>Bacilli</taxon>
        <taxon>Bacillales</taxon>
        <taxon>Bacillaceae</taxon>
        <taxon>Neobacillus</taxon>
    </lineage>
</organism>
<evidence type="ECO:0000256" key="2">
    <source>
        <dbReference type="ARBA" id="ARBA00022801"/>
    </source>
</evidence>
<protein>
    <submittedName>
        <fullName evidence="3">PHB depolymerase family esterase</fullName>
    </submittedName>
</protein>
<dbReference type="EMBL" id="JAMQCR010000002">
    <property type="protein sequence ID" value="MCM2535304.1"/>
    <property type="molecule type" value="Genomic_DNA"/>
</dbReference>
<keyword evidence="2" id="KW-0378">Hydrolase</keyword>
<keyword evidence="4" id="KW-1185">Reference proteome</keyword>
<gene>
    <name evidence="3" type="ORF">NDK43_26875</name>
</gene>
<dbReference type="Gene3D" id="3.40.50.1820">
    <property type="entry name" value="alpha/beta hydrolase"/>
    <property type="match status" value="1"/>
</dbReference>
<name>A0ABT0WG78_9BACI</name>